<reference evidence="10 11" key="1">
    <citation type="submission" date="2019-03" db="EMBL/GenBank/DDBJ databases">
        <title>Genomic Encyclopedia of Type Strains, Phase IV (KMG-IV): sequencing the most valuable type-strain genomes for metagenomic binning, comparative biology and taxonomic classification.</title>
        <authorList>
            <person name="Goeker M."/>
        </authorList>
    </citation>
    <scope>NUCLEOTIDE SEQUENCE [LARGE SCALE GENOMIC DNA]</scope>
    <source>
        <strain evidence="10 11">DSM 28679</strain>
    </source>
</reference>
<dbReference type="Gene3D" id="1.20.1250.20">
    <property type="entry name" value="MFS general substrate transporter like domains"/>
    <property type="match status" value="2"/>
</dbReference>
<dbReference type="GO" id="GO:0015528">
    <property type="term" value="F:lactose:proton symporter activity"/>
    <property type="evidence" value="ECO:0007669"/>
    <property type="project" value="TreeGrafter"/>
</dbReference>
<evidence type="ECO:0000313" key="10">
    <source>
        <dbReference type="EMBL" id="TDQ39895.1"/>
    </source>
</evidence>
<proteinExistence type="predicted"/>
<keyword evidence="4" id="KW-0997">Cell inner membrane</keyword>
<feature type="transmembrane region" description="Helical" evidence="8">
    <location>
        <begin position="34"/>
        <end position="56"/>
    </location>
</feature>
<feature type="transmembrane region" description="Helical" evidence="8">
    <location>
        <begin position="129"/>
        <end position="148"/>
    </location>
</feature>
<evidence type="ECO:0000256" key="3">
    <source>
        <dbReference type="ARBA" id="ARBA00022475"/>
    </source>
</evidence>
<evidence type="ECO:0000256" key="7">
    <source>
        <dbReference type="ARBA" id="ARBA00023136"/>
    </source>
</evidence>
<evidence type="ECO:0000259" key="9">
    <source>
        <dbReference type="PROSITE" id="PS50850"/>
    </source>
</evidence>
<feature type="transmembrane region" description="Helical" evidence="8">
    <location>
        <begin position="202"/>
        <end position="226"/>
    </location>
</feature>
<evidence type="ECO:0000256" key="8">
    <source>
        <dbReference type="SAM" id="Phobius"/>
    </source>
</evidence>
<feature type="transmembrane region" description="Helical" evidence="8">
    <location>
        <begin position="154"/>
        <end position="174"/>
    </location>
</feature>
<dbReference type="PANTHER" id="PTHR23522">
    <property type="entry name" value="BLL5896 PROTEIN"/>
    <property type="match status" value="1"/>
</dbReference>
<feature type="transmembrane region" description="Helical" evidence="8">
    <location>
        <begin position="92"/>
        <end position="108"/>
    </location>
</feature>
<feature type="domain" description="Major facilitator superfamily (MFS) profile" evidence="9">
    <location>
        <begin position="1"/>
        <end position="379"/>
    </location>
</feature>
<dbReference type="AlphaFoldDB" id="A0A4R6U5V5"/>
<keyword evidence="5 8" id="KW-0812">Transmembrane</keyword>
<gene>
    <name evidence="10" type="ORF">DFQ45_10123</name>
</gene>
<feature type="transmembrane region" description="Helical" evidence="8">
    <location>
        <begin position="327"/>
        <end position="348"/>
    </location>
</feature>
<comment type="caution">
    <text evidence="10">The sequence shown here is derived from an EMBL/GenBank/DDBJ whole genome shotgun (WGS) entry which is preliminary data.</text>
</comment>
<protein>
    <submittedName>
        <fullName evidence="10">PPP family 3-phenylpropionic acid transporter</fullName>
    </submittedName>
</protein>
<dbReference type="PROSITE" id="PS50850">
    <property type="entry name" value="MFS"/>
    <property type="match status" value="1"/>
</dbReference>
<evidence type="ECO:0000256" key="1">
    <source>
        <dbReference type="ARBA" id="ARBA00004429"/>
    </source>
</evidence>
<dbReference type="InterPro" id="IPR026032">
    <property type="entry name" value="HcaT-like"/>
</dbReference>
<name>A0A4R6U5V5_9GAMM</name>
<dbReference type="InterPro" id="IPR024989">
    <property type="entry name" value="MFS_assoc_dom"/>
</dbReference>
<dbReference type="Proteomes" id="UP000294575">
    <property type="component" value="Unassembled WGS sequence"/>
</dbReference>
<evidence type="ECO:0000256" key="6">
    <source>
        <dbReference type="ARBA" id="ARBA00022989"/>
    </source>
</evidence>
<keyword evidence="3" id="KW-1003">Cell membrane</keyword>
<evidence type="ECO:0000256" key="4">
    <source>
        <dbReference type="ARBA" id="ARBA00022519"/>
    </source>
</evidence>
<accession>A0A4R6U5V5</accession>
<dbReference type="GO" id="GO:0030395">
    <property type="term" value="F:lactose binding"/>
    <property type="evidence" value="ECO:0007669"/>
    <property type="project" value="TreeGrafter"/>
</dbReference>
<dbReference type="GO" id="GO:0005886">
    <property type="term" value="C:plasma membrane"/>
    <property type="evidence" value="ECO:0007669"/>
    <property type="project" value="UniProtKB-SubCell"/>
</dbReference>
<comment type="subcellular location">
    <subcellularLocation>
        <location evidence="1">Cell inner membrane</location>
        <topology evidence="1">Multi-pass membrane protein</topology>
    </subcellularLocation>
</comment>
<dbReference type="SUPFAM" id="SSF103473">
    <property type="entry name" value="MFS general substrate transporter"/>
    <property type="match status" value="1"/>
</dbReference>
<feature type="transmembrane region" description="Helical" evidence="8">
    <location>
        <begin position="9"/>
        <end position="28"/>
    </location>
</feature>
<dbReference type="Pfam" id="PF12832">
    <property type="entry name" value="MFS_1_like"/>
    <property type="match status" value="1"/>
</dbReference>
<sequence>MPYWRLSNFYFFYFALLGAVAPFMPLYLEYLGFSPARIGELLALPMLMRCLAPNLWGWLGDRTGRRLLIVRWGALLTLAGFALIFIRQDYGWLVLVMLLHAFFWHAILPQFEVLTFTHLRHQPERYSKIRVWGSVGFIVTVVLMGWSFDLYGLGGYPLLVCLIMLGILASSMLVPATAGEYSRRTHAAGDGIRTILQRRPVWIFYLGVMLMQVSHGPYYSFLSIYLGELGYSRTVTGWLWSLGVLAEIVLFLLMPRILLRFSVRQVLLASFALAALRWLMLGHLADQIIWLLLIQLLHAATFGSFHTGAMQFVQQQFPVGRQGMGQALYVSLSGVGAAVGALYAGYLWQPAGPATTFTVASAAAALAGVILFFGLRREQHESSVCIS</sequence>
<feature type="transmembrane region" description="Helical" evidence="8">
    <location>
        <begin position="288"/>
        <end position="306"/>
    </location>
</feature>
<evidence type="ECO:0000256" key="5">
    <source>
        <dbReference type="ARBA" id="ARBA00022692"/>
    </source>
</evidence>
<keyword evidence="2" id="KW-0813">Transport</keyword>
<dbReference type="EMBL" id="SNYK01000001">
    <property type="protein sequence ID" value="TDQ39895.1"/>
    <property type="molecule type" value="Genomic_DNA"/>
</dbReference>
<dbReference type="PANTHER" id="PTHR23522:SF10">
    <property type="entry name" value="3-PHENYLPROPIONIC ACID TRANSPORTER-RELATED"/>
    <property type="match status" value="1"/>
</dbReference>
<dbReference type="InterPro" id="IPR036259">
    <property type="entry name" value="MFS_trans_sf"/>
</dbReference>
<dbReference type="PIRSF" id="PIRSF004925">
    <property type="entry name" value="HcaT"/>
    <property type="match status" value="1"/>
</dbReference>
<feature type="transmembrane region" description="Helical" evidence="8">
    <location>
        <begin position="238"/>
        <end position="259"/>
    </location>
</feature>
<evidence type="ECO:0000256" key="2">
    <source>
        <dbReference type="ARBA" id="ARBA00022448"/>
    </source>
</evidence>
<evidence type="ECO:0000313" key="11">
    <source>
        <dbReference type="Proteomes" id="UP000294575"/>
    </source>
</evidence>
<keyword evidence="7 8" id="KW-0472">Membrane</keyword>
<dbReference type="InterPro" id="IPR020846">
    <property type="entry name" value="MFS_dom"/>
</dbReference>
<feature type="transmembrane region" description="Helical" evidence="8">
    <location>
        <begin position="266"/>
        <end position="282"/>
    </location>
</feature>
<dbReference type="NCBIfam" id="NF037955">
    <property type="entry name" value="mfs"/>
    <property type="match status" value="1"/>
</dbReference>
<feature type="transmembrane region" description="Helical" evidence="8">
    <location>
        <begin position="354"/>
        <end position="375"/>
    </location>
</feature>
<keyword evidence="11" id="KW-1185">Reference proteome</keyword>
<organism evidence="10 11">
    <name type="scientific">Thiopseudomonas denitrificans</name>
    <dbReference type="NCBI Taxonomy" id="1501432"/>
    <lineage>
        <taxon>Bacteria</taxon>
        <taxon>Pseudomonadati</taxon>
        <taxon>Pseudomonadota</taxon>
        <taxon>Gammaproteobacteria</taxon>
        <taxon>Pseudomonadales</taxon>
        <taxon>Pseudomonadaceae</taxon>
        <taxon>Thiopseudomonas</taxon>
    </lineage>
</organism>
<feature type="transmembrane region" description="Helical" evidence="8">
    <location>
        <begin position="68"/>
        <end position="86"/>
    </location>
</feature>
<keyword evidence="6 8" id="KW-1133">Transmembrane helix</keyword>
<dbReference type="CDD" id="cd17335">
    <property type="entry name" value="MFS_MFSD6"/>
    <property type="match status" value="1"/>
</dbReference>